<keyword evidence="2" id="KW-0540">Nuclease</keyword>
<dbReference type="Gene3D" id="3.40.1350.10">
    <property type="match status" value="1"/>
</dbReference>
<keyword evidence="3" id="KW-0378">Hydrolase</keyword>
<organism evidence="5">
    <name type="scientific">marine metagenome</name>
    <dbReference type="NCBI Taxonomy" id="408172"/>
    <lineage>
        <taxon>unclassified sequences</taxon>
        <taxon>metagenomes</taxon>
        <taxon>ecological metagenomes</taxon>
    </lineage>
</organism>
<dbReference type="Pfam" id="PF08774">
    <property type="entry name" value="VRR_NUC"/>
    <property type="match status" value="1"/>
</dbReference>
<dbReference type="InterPro" id="IPR011856">
    <property type="entry name" value="tRNA_endonuc-like_dom_sf"/>
</dbReference>
<dbReference type="SMART" id="SM00990">
    <property type="entry name" value="VRR_NUC"/>
    <property type="match status" value="1"/>
</dbReference>
<sequence length="111" mass="12449">MYAREEPRLRTMFAIPNQGGQGKGAIIRGKKMVREGLRKGVPDIFLPVVTHEFGGLFIEMKSEKGRPSDEQIEFLNMLTGAGYLCGICHSFEQARSLIMDYLNSELDLSNP</sequence>
<dbReference type="GO" id="GO:0004518">
    <property type="term" value="F:nuclease activity"/>
    <property type="evidence" value="ECO:0007669"/>
    <property type="project" value="UniProtKB-KW"/>
</dbReference>
<dbReference type="GO" id="GO:0003676">
    <property type="term" value="F:nucleic acid binding"/>
    <property type="evidence" value="ECO:0007669"/>
    <property type="project" value="InterPro"/>
</dbReference>
<evidence type="ECO:0000259" key="4">
    <source>
        <dbReference type="SMART" id="SM00990"/>
    </source>
</evidence>
<reference evidence="5" key="1">
    <citation type="submission" date="2018-05" db="EMBL/GenBank/DDBJ databases">
        <authorList>
            <person name="Lanie J.A."/>
            <person name="Ng W.-L."/>
            <person name="Kazmierczak K.M."/>
            <person name="Andrzejewski T.M."/>
            <person name="Davidsen T.M."/>
            <person name="Wayne K.J."/>
            <person name="Tettelin H."/>
            <person name="Glass J.I."/>
            <person name="Rusch D."/>
            <person name="Podicherti R."/>
            <person name="Tsui H.-C.T."/>
            <person name="Winkler M.E."/>
        </authorList>
    </citation>
    <scope>NUCLEOTIDE SEQUENCE</scope>
</reference>
<dbReference type="AlphaFoldDB" id="A0A382X8E3"/>
<evidence type="ECO:0000256" key="1">
    <source>
        <dbReference type="ARBA" id="ARBA00001946"/>
    </source>
</evidence>
<evidence type="ECO:0000256" key="3">
    <source>
        <dbReference type="ARBA" id="ARBA00022801"/>
    </source>
</evidence>
<proteinExistence type="predicted"/>
<gene>
    <name evidence="5" type="ORF">METZ01_LOCUS420186</name>
</gene>
<dbReference type="EMBL" id="UINC01165756">
    <property type="protein sequence ID" value="SVD67332.1"/>
    <property type="molecule type" value="Genomic_DNA"/>
</dbReference>
<feature type="non-terminal residue" evidence="5">
    <location>
        <position position="111"/>
    </location>
</feature>
<evidence type="ECO:0000256" key="2">
    <source>
        <dbReference type="ARBA" id="ARBA00022722"/>
    </source>
</evidence>
<feature type="domain" description="VRR-NUC" evidence="4">
    <location>
        <begin position="4"/>
        <end position="92"/>
    </location>
</feature>
<accession>A0A382X8E3</accession>
<name>A0A382X8E3_9ZZZZ</name>
<protein>
    <recommendedName>
        <fullName evidence="4">VRR-NUC domain-containing protein</fullName>
    </recommendedName>
</protein>
<dbReference type="InterPro" id="IPR014883">
    <property type="entry name" value="VRR_NUC"/>
</dbReference>
<comment type="cofactor">
    <cofactor evidence="1">
        <name>Mg(2+)</name>
        <dbReference type="ChEBI" id="CHEBI:18420"/>
    </cofactor>
</comment>
<evidence type="ECO:0000313" key="5">
    <source>
        <dbReference type="EMBL" id="SVD67332.1"/>
    </source>
</evidence>
<dbReference type="GO" id="GO:0016788">
    <property type="term" value="F:hydrolase activity, acting on ester bonds"/>
    <property type="evidence" value="ECO:0007669"/>
    <property type="project" value="InterPro"/>
</dbReference>